<organism evidence="1 2">
    <name type="scientific">Panagrolaimus sp. JU765</name>
    <dbReference type="NCBI Taxonomy" id="591449"/>
    <lineage>
        <taxon>Eukaryota</taxon>
        <taxon>Metazoa</taxon>
        <taxon>Ecdysozoa</taxon>
        <taxon>Nematoda</taxon>
        <taxon>Chromadorea</taxon>
        <taxon>Rhabditida</taxon>
        <taxon>Tylenchina</taxon>
        <taxon>Panagrolaimomorpha</taxon>
        <taxon>Panagrolaimoidea</taxon>
        <taxon>Panagrolaimidae</taxon>
        <taxon>Panagrolaimus</taxon>
    </lineage>
</organism>
<accession>A0AC34QY74</accession>
<reference evidence="2" key="1">
    <citation type="submission" date="2022-11" db="UniProtKB">
        <authorList>
            <consortium name="WormBaseParasite"/>
        </authorList>
    </citation>
    <scope>IDENTIFICATION</scope>
</reference>
<protein>
    <submittedName>
        <fullName evidence="2">Uncharacterized protein</fullName>
    </submittedName>
</protein>
<name>A0AC34QY74_9BILA</name>
<dbReference type="WBParaSite" id="JU765_v2.g20375.t1">
    <property type="protein sequence ID" value="JU765_v2.g20375.t1"/>
    <property type="gene ID" value="JU765_v2.g20375"/>
</dbReference>
<proteinExistence type="predicted"/>
<dbReference type="Proteomes" id="UP000887576">
    <property type="component" value="Unplaced"/>
</dbReference>
<evidence type="ECO:0000313" key="1">
    <source>
        <dbReference type="Proteomes" id="UP000887576"/>
    </source>
</evidence>
<sequence>MPVGFIGIYLLLAIFGGTFFVLGPFFIQRWTIGAETTESEIDSLTDDQNDNDDTEIDDFETLEYDSDSSDDGNVIGHVCHACHHRLHAST</sequence>
<evidence type="ECO:0000313" key="2">
    <source>
        <dbReference type="WBParaSite" id="JU765_v2.g20375.t1"/>
    </source>
</evidence>